<keyword evidence="5 9" id="KW-0805">Transcription regulation</keyword>
<dbReference type="InterPro" id="IPR057342">
    <property type="entry name" value="DEXDc_RapA"/>
</dbReference>
<sequence>MGGNGWVCGRVKASEPELGLGIVSAVAVNRVTILYLASDQSRVYAQDNAPLTRVRFSVDDEIETQNGQQGLIQKIDERDGVIHYQLLNQQGEIEWLGEMDLSHHIQFNAPQDKLFLGQAEEGRWFALRYQTWKHLQRLHKSPVKGLLGARAALIPHQLYIAHEVAQRDTLRVMLADEVGLGKTIEAGLIMHHRLHSGLSERILVIVPESLLHQWLVEMLRRFNLKFSLFDEARCQAQEDENPFQSEQLVLCSLDFFTRNPRRKEQAVQADWDIVVVDEAHHLQWSEQAPGDAYLFVEQLAKHAAGLILLTATPEQLGKETHFAQLSLLDADRFYSFEQFLAEQREFEPIARLAEKIVNQLDLDNADRKLLASLVDHKLTTDFLQNLEDITLRQEVIEQLVDRHGTGRILFRNSRHVVQGFPQRRFFSYPLQQDSDTIEAIYLQWLVAHLRAMGPVQVLLICKHAETVVKLHKQLRDKYALKAAVFHEGMSIIERDRAAAYFADQDAQVRILLCSEIGSEGRNFQFVHHLILLDLPENPDLLQQRIGRLDRIGQQHIIEIHVPYIVGSKQHSLCRWYAEGLRLFQVNSNAASEVYQLQKHALDEVCLSPVQQGLDELVTSGSVLMQEIETQMHEARDVLLELNSCRQNVAEKLIFEIENISHAETLWQYMEEVFECFGVESEYHSDACAILRADQLQRVSNFPGVPEDGVTVTIDGAVALAREDMQYLSWEHPMLVSAMDLILSGNIGNAALSIIRHDGILAGQYLLECLFLVECSAPLSLQLSRFLPATPIRILIDQKQQDLTAQFLHDELLEVDEKIETEQITDFINGEQKNIKAMIASAEQKSATIMQGIINQANAEMLKVLAKEIKRLDALSKVNSGIKSAEISALKDIAIASHGYIKGAKLRLDAVRFIISS</sequence>
<dbReference type="Gene3D" id="2.30.30.930">
    <property type="match status" value="1"/>
</dbReference>
<evidence type="ECO:0000256" key="3">
    <source>
        <dbReference type="ARBA" id="ARBA00022806"/>
    </source>
</evidence>
<keyword evidence="8 9" id="KW-0804">Transcription</keyword>
<keyword evidence="1 9" id="KW-0547">Nucleotide-binding</keyword>
<comment type="function">
    <text evidence="9">Transcription regulator that activates transcription by stimulating RNA polymerase (RNAP) recycling in case of stress conditions such as supercoiled DNA or high salt concentrations. Probably acts by releasing the RNAP, when it is trapped or immobilized on tightly supercoiled DNA. Does not activate transcription on linear DNA. Probably not involved in DNA repair.</text>
</comment>
<dbReference type="InterPro" id="IPR001650">
    <property type="entry name" value="Helicase_C-like"/>
</dbReference>
<dbReference type="GO" id="GO:0003677">
    <property type="term" value="F:DNA binding"/>
    <property type="evidence" value="ECO:0007669"/>
    <property type="project" value="UniProtKB-KW"/>
</dbReference>
<dbReference type="PANTHER" id="PTHR45766">
    <property type="entry name" value="DNA ANNEALING HELICASE AND ENDONUCLEASE ZRANB3 FAMILY MEMBER"/>
    <property type="match status" value="1"/>
</dbReference>
<evidence type="ECO:0000256" key="4">
    <source>
        <dbReference type="ARBA" id="ARBA00022840"/>
    </source>
</evidence>
<feature type="domain" description="Helicase C-terminal" evidence="11">
    <location>
        <begin position="441"/>
        <end position="597"/>
    </location>
</feature>
<dbReference type="GO" id="GO:0005524">
    <property type="term" value="F:ATP binding"/>
    <property type="evidence" value="ECO:0007669"/>
    <property type="project" value="UniProtKB-UniRule"/>
</dbReference>
<evidence type="ECO:0000256" key="5">
    <source>
        <dbReference type="ARBA" id="ARBA00023015"/>
    </source>
</evidence>
<organism evidence="12 13">
    <name type="scientific">Candidatus Methanofishera endochildressiae</name>
    <dbReference type="NCBI Taxonomy" id="2738884"/>
    <lineage>
        <taxon>Bacteria</taxon>
        <taxon>Pseudomonadati</taxon>
        <taxon>Pseudomonadota</taxon>
        <taxon>Gammaproteobacteria</taxon>
        <taxon>Candidatus Methanofishera</taxon>
    </lineage>
</organism>
<dbReference type="AlphaFoldDB" id="A0A7Z0SD68"/>
<dbReference type="InterPro" id="IPR023949">
    <property type="entry name" value="Helicase_RapA"/>
</dbReference>
<evidence type="ECO:0000259" key="10">
    <source>
        <dbReference type="PROSITE" id="PS51192"/>
    </source>
</evidence>
<keyword evidence="2 9" id="KW-0378">Hydrolase</keyword>
<dbReference type="InterPro" id="IPR049730">
    <property type="entry name" value="SNF2/RAD54-like_C"/>
</dbReference>
<feature type="short sequence motif" description="DEAH box" evidence="9">
    <location>
        <begin position="277"/>
        <end position="280"/>
    </location>
</feature>
<evidence type="ECO:0000256" key="8">
    <source>
        <dbReference type="ARBA" id="ARBA00023163"/>
    </source>
</evidence>
<keyword evidence="3 9" id="KW-0347">Helicase</keyword>
<evidence type="ECO:0000256" key="9">
    <source>
        <dbReference type="HAMAP-Rule" id="MF_01821"/>
    </source>
</evidence>
<dbReference type="EC" id="3.6.4.-" evidence="9"/>
<comment type="similarity">
    <text evidence="9">Belongs to the SNF2/RAD54 helicase family. RapA subfamily.</text>
</comment>
<keyword evidence="4 9" id="KW-0067">ATP-binding</keyword>
<dbReference type="PROSITE" id="PS51192">
    <property type="entry name" value="HELICASE_ATP_BIND_1"/>
    <property type="match status" value="1"/>
</dbReference>
<dbReference type="InterPro" id="IPR040766">
    <property type="entry name" value="Tudor_2_RapA"/>
</dbReference>
<dbReference type="Pfam" id="PF18339">
    <property type="entry name" value="Tudor_1_RapA"/>
    <property type="match status" value="1"/>
</dbReference>
<keyword evidence="6 9" id="KW-0238">DNA-binding</keyword>
<comment type="subunit">
    <text evidence="9">Interacts with the RNAP. Has a higher affinity for the core RNAP than for the holoenzyme. Its ATPase activity is stimulated by binding to RNAP.</text>
</comment>
<dbReference type="InterPro" id="IPR022737">
    <property type="entry name" value="RapA_C"/>
</dbReference>
<dbReference type="InterPro" id="IPR000330">
    <property type="entry name" value="SNF2_N"/>
</dbReference>
<dbReference type="EMBL" id="JACCHS010000021">
    <property type="protein sequence ID" value="NYT46626.1"/>
    <property type="molecule type" value="Genomic_DNA"/>
</dbReference>
<dbReference type="Gene3D" id="6.10.140.1500">
    <property type="match status" value="1"/>
</dbReference>
<evidence type="ECO:0000259" key="11">
    <source>
        <dbReference type="PROSITE" id="PS51194"/>
    </source>
</evidence>
<dbReference type="NCBIfam" id="NF003426">
    <property type="entry name" value="PRK04914.1"/>
    <property type="match status" value="1"/>
</dbReference>
<dbReference type="InterPro" id="IPR027417">
    <property type="entry name" value="P-loop_NTPase"/>
</dbReference>
<dbReference type="Gene3D" id="3.40.50.300">
    <property type="entry name" value="P-loop containing nucleotide triphosphate hydrolases"/>
    <property type="match status" value="1"/>
</dbReference>
<dbReference type="InterPro" id="IPR038718">
    <property type="entry name" value="SNF2-like_sf"/>
</dbReference>
<dbReference type="SMART" id="SM00487">
    <property type="entry name" value="DEXDc"/>
    <property type="match status" value="1"/>
</dbReference>
<keyword evidence="7 9" id="KW-0010">Activator</keyword>
<dbReference type="SMART" id="SM00490">
    <property type="entry name" value="HELICc"/>
    <property type="match status" value="1"/>
</dbReference>
<feature type="domain" description="Helicase ATP-binding" evidence="10">
    <location>
        <begin position="163"/>
        <end position="331"/>
    </location>
</feature>
<dbReference type="InterPro" id="IPR014001">
    <property type="entry name" value="Helicase_ATP-bd"/>
</dbReference>
<dbReference type="GO" id="GO:0016817">
    <property type="term" value="F:hydrolase activity, acting on acid anhydrides"/>
    <property type="evidence" value="ECO:0007669"/>
    <property type="project" value="InterPro"/>
</dbReference>
<dbReference type="Gene3D" id="3.30.360.80">
    <property type="match status" value="1"/>
</dbReference>
<dbReference type="Pfam" id="PF12137">
    <property type="entry name" value="RapA_C"/>
    <property type="match status" value="1"/>
</dbReference>
<dbReference type="Pfam" id="PF00176">
    <property type="entry name" value="SNF2-rel_dom"/>
    <property type="match status" value="1"/>
</dbReference>
<dbReference type="PANTHER" id="PTHR45766:SF6">
    <property type="entry name" value="SWI_SNF-RELATED MATRIX-ASSOCIATED ACTIN-DEPENDENT REGULATOR OF CHROMATIN SUBFAMILY A-LIKE PROTEIN 1"/>
    <property type="match status" value="1"/>
</dbReference>
<dbReference type="Pfam" id="PF18337">
    <property type="entry name" value="Tudor_RapA"/>
    <property type="match status" value="1"/>
</dbReference>
<dbReference type="SUPFAM" id="SSF52540">
    <property type="entry name" value="P-loop containing nucleoside triphosphate hydrolases"/>
    <property type="match status" value="1"/>
</dbReference>
<evidence type="ECO:0000256" key="7">
    <source>
        <dbReference type="ARBA" id="ARBA00023159"/>
    </source>
</evidence>
<evidence type="ECO:0000256" key="1">
    <source>
        <dbReference type="ARBA" id="ARBA00022741"/>
    </source>
</evidence>
<evidence type="ECO:0000256" key="6">
    <source>
        <dbReference type="ARBA" id="ARBA00023125"/>
    </source>
</evidence>
<accession>A0A7Z0SD68</accession>
<name>A0A7Z0SD68_9GAMM</name>
<feature type="binding site" evidence="9">
    <location>
        <begin position="176"/>
        <end position="183"/>
    </location>
    <ligand>
        <name>ATP</name>
        <dbReference type="ChEBI" id="CHEBI:30616"/>
    </ligand>
</feature>
<comment type="caution">
    <text evidence="12">The sequence shown here is derived from an EMBL/GenBank/DDBJ whole genome shotgun (WGS) entry which is preliminary data.</text>
</comment>
<dbReference type="CDD" id="cd18793">
    <property type="entry name" value="SF2_C_SNF"/>
    <property type="match status" value="1"/>
</dbReference>
<evidence type="ECO:0000256" key="2">
    <source>
        <dbReference type="ARBA" id="ARBA00022801"/>
    </source>
</evidence>
<proteinExistence type="inferred from homology"/>
<gene>
    <name evidence="9 12" type="primary">rapA</name>
    <name evidence="12" type="ORF">H0A75_02060</name>
</gene>
<evidence type="ECO:0000313" key="13">
    <source>
        <dbReference type="Proteomes" id="UP000537890"/>
    </source>
</evidence>
<dbReference type="Pfam" id="PF00271">
    <property type="entry name" value="Helicase_C"/>
    <property type="match status" value="1"/>
</dbReference>
<dbReference type="Proteomes" id="UP000537890">
    <property type="component" value="Unassembled WGS sequence"/>
</dbReference>
<dbReference type="Gene3D" id="2.30.30.140">
    <property type="match status" value="1"/>
</dbReference>
<evidence type="ECO:0000313" key="12">
    <source>
        <dbReference type="EMBL" id="NYT46626.1"/>
    </source>
</evidence>
<protein>
    <recommendedName>
        <fullName evidence="9">RNA polymerase-associated protein RapA</fullName>
        <ecNumber evidence="9">3.6.4.-</ecNumber>
    </recommendedName>
    <alternativeName>
        <fullName evidence="9">ATP-dependent helicase HepA</fullName>
    </alternativeName>
</protein>
<reference evidence="12 13" key="1">
    <citation type="submission" date="2020-05" db="EMBL/GenBank/DDBJ databases">
        <title>Horizontal transmission and recombination maintain forever young bacterial symbiont genomes.</title>
        <authorList>
            <person name="Russell S.L."/>
            <person name="Pepper-Tunick E."/>
            <person name="Svedberg J."/>
            <person name="Byrne A."/>
            <person name="Ruelas Castillo J."/>
            <person name="Vollmers C."/>
            <person name="Beinart R.A."/>
            <person name="Corbett-Detig R."/>
        </authorList>
    </citation>
    <scope>NUCLEOTIDE SEQUENCE [LARGE SCALE GENOMIC DNA]</scope>
    <source>
        <strain evidence="12">4727-3</strain>
    </source>
</reference>
<dbReference type="PROSITE" id="PS51194">
    <property type="entry name" value="HELICASE_CTER"/>
    <property type="match status" value="1"/>
</dbReference>
<dbReference type="InterPro" id="IPR040765">
    <property type="entry name" value="Tudor_1_RapA"/>
</dbReference>
<dbReference type="Gene3D" id="3.40.50.10810">
    <property type="entry name" value="Tandem AAA-ATPase domain"/>
    <property type="match status" value="1"/>
</dbReference>
<dbReference type="GO" id="GO:0006355">
    <property type="term" value="P:regulation of DNA-templated transcription"/>
    <property type="evidence" value="ECO:0007669"/>
    <property type="project" value="UniProtKB-UniRule"/>
</dbReference>
<dbReference type="GO" id="GO:0004386">
    <property type="term" value="F:helicase activity"/>
    <property type="evidence" value="ECO:0007669"/>
    <property type="project" value="UniProtKB-UniRule"/>
</dbReference>
<dbReference type="HAMAP" id="MF_01821">
    <property type="entry name" value="Helicase_RapA"/>
    <property type="match status" value="1"/>
</dbReference>
<dbReference type="CDD" id="cd18011">
    <property type="entry name" value="DEXDc_RapA"/>
    <property type="match status" value="1"/>
</dbReference>